<dbReference type="Pfam" id="PF11737">
    <property type="entry name" value="DUF3300"/>
    <property type="match status" value="1"/>
</dbReference>
<feature type="compositionally biased region" description="Basic and acidic residues" evidence="1">
    <location>
        <begin position="300"/>
        <end position="309"/>
    </location>
</feature>
<dbReference type="KEGG" id="pbh:AAW51_2637"/>
<evidence type="ECO:0000256" key="1">
    <source>
        <dbReference type="SAM" id="MobiDB-lite"/>
    </source>
</evidence>
<evidence type="ECO:0000313" key="3">
    <source>
        <dbReference type="Proteomes" id="UP000035352"/>
    </source>
</evidence>
<feature type="compositionally biased region" description="Basic and acidic residues" evidence="1">
    <location>
        <begin position="375"/>
        <end position="387"/>
    </location>
</feature>
<dbReference type="STRING" id="413882.AAW51_2637"/>
<gene>
    <name evidence="2" type="ORF">AAW51_2637</name>
</gene>
<dbReference type="PATRIC" id="fig|413882.6.peg.2749"/>
<dbReference type="OrthoDB" id="197257at2"/>
<dbReference type="EMBL" id="CP011371">
    <property type="protein sequence ID" value="AKJ29328.1"/>
    <property type="molecule type" value="Genomic_DNA"/>
</dbReference>
<feature type="compositionally biased region" description="Polar residues" evidence="1">
    <location>
        <begin position="360"/>
        <end position="369"/>
    </location>
</feature>
<sequence>MGLVRGWVLRVTCGLAVSLWSVLTMAQAVASFTQEELDQMLAPIALYPDTLLSQVLMASTYPAEVAEAAKWSKANPDKTGDAAVKAVESQTWDPSVKSLVAFPQVLTTMGAQPDWVQRLGDAFLASSQQVLDAAQRLRSRAEKAGHLKTTEGQKVVKEQAPQAEQTVIRIEQADPQVVYVPAYDPGVVYGAWPYPAYPPFYYPPPVAYYPGAVLASGLVFGVGVAATAALWGDCDWGRGDVDINVNKYNNINANRKLDAQQTRFQHNTTHRRGVPYGDDSSRQRFAGAGAGDASQRTSYRGRDPQRDAQRQQAQATLQERNMEPGGRREPSPRDASGAGATEGLGRERPDQADARGRGDQPSSARQGTDNAGARARPEAGGDADHAFRGAADPGRSREQAHRGEASRSSMTQQGPRGAGGRASAGVGGGRRR</sequence>
<feature type="compositionally biased region" description="Basic and acidic residues" evidence="1">
    <location>
        <begin position="394"/>
        <end position="405"/>
    </location>
</feature>
<feature type="compositionally biased region" description="Basic and acidic residues" evidence="1">
    <location>
        <begin position="344"/>
        <end position="358"/>
    </location>
</feature>
<dbReference type="Proteomes" id="UP000035352">
    <property type="component" value="Chromosome"/>
</dbReference>
<dbReference type="RefSeq" id="WP_047194982.1">
    <property type="nucleotide sequence ID" value="NZ_CP011371.1"/>
</dbReference>
<name>A0A0G3BMY2_9BURK</name>
<feature type="compositionally biased region" description="Gly residues" evidence="1">
    <location>
        <begin position="416"/>
        <end position="432"/>
    </location>
</feature>
<feature type="region of interest" description="Disordered" evidence="1">
    <location>
        <begin position="259"/>
        <end position="432"/>
    </location>
</feature>
<protein>
    <submittedName>
        <fullName evidence="2">Membrane protein</fullName>
    </submittedName>
</protein>
<dbReference type="PANTHER" id="PTHR40269">
    <property type="entry name" value="OUTER MEMBRANE PROTEIN-RELATED"/>
    <property type="match status" value="1"/>
</dbReference>
<dbReference type="PANTHER" id="PTHR40269:SF1">
    <property type="entry name" value="OUTER MEMBRANE PROTEIN"/>
    <property type="match status" value="1"/>
</dbReference>
<keyword evidence="3" id="KW-1185">Reference proteome</keyword>
<dbReference type="InterPro" id="IPR021728">
    <property type="entry name" value="DUF3300"/>
</dbReference>
<accession>A0A0G3BMY2</accession>
<organism evidence="2 3">
    <name type="scientific">Caldimonas brevitalea</name>
    <dbReference type="NCBI Taxonomy" id="413882"/>
    <lineage>
        <taxon>Bacteria</taxon>
        <taxon>Pseudomonadati</taxon>
        <taxon>Pseudomonadota</taxon>
        <taxon>Betaproteobacteria</taxon>
        <taxon>Burkholderiales</taxon>
        <taxon>Sphaerotilaceae</taxon>
        <taxon>Caldimonas</taxon>
    </lineage>
</organism>
<proteinExistence type="predicted"/>
<evidence type="ECO:0000313" key="2">
    <source>
        <dbReference type="EMBL" id="AKJ29328.1"/>
    </source>
</evidence>
<dbReference type="AlphaFoldDB" id="A0A0G3BMY2"/>
<reference evidence="2 3" key="1">
    <citation type="submission" date="2015-05" db="EMBL/GenBank/DDBJ databases">
        <authorList>
            <person name="Tang B."/>
            <person name="Yu Y."/>
        </authorList>
    </citation>
    <scope>NUCLEOTIDE SEQUENCE [LARGE SCALE GENOMIC DNA]</scope>
    <source>
        <strain evidence="2 3">DSM 7029</strain>
    </source>
</reference>
<feature type="compositionally biased region" description="Basic and acidic residues" evidence="1">
    <location>
        <begin position="320"/>
        <end position="332"/>
    </location>
</feature>